<accession>A0ABP8AQA6</accession>
<organism evidence="7 8">
    <name type="scientific">Gryllotalpicola kribbensis</name>
    <dbReference type="NCBI Taxonomy" id="993084"/>
    <lineage>
        <taxon>Bacteria</taxon>
        <taxon>Bacillati</taxon>
        <taxon>Actinomycetota</taxon>
        <taxon>Actinomycetes</taxon>
        <taxon>Micrococcales</taxon>
        <taxon>Microbacteriaceae</taxon>
        <taxon>Gryllotalpicola</taxon>
    </lineage>
</organism>
<feature type="transmembrane region" description="Helical" evidence="6">
    <location>
        <begin position="257"/>
        <end position="275"/>
    </location>
</feature>
<keyword evidence="3 6" id="KW-0812">Transmembrane</keyword>
<keyword evidence="8" id="KW-1185">Reference proteome</keyword>
<dbReference type="Pfam" id="PF03706">
    <property type="entry name" value="LPG_synthase_TM"/>
    <property type="match status" value="1"/>
</dbReference>
<proteinExistence type="predicted"/>
<feature type="transmembrane region" description="Helical" evidence="6">
    <location>
        <begin position="43"/>
        <end position="59"/>
    </location>
</feature>
<name>A0ABP8AQA6_9MICO</name>
<feature type="transmembrane region" description="Helical" evidence="6">
    <location>
        <begin position="195"/>
        <end position="216"/>
    </location>
</feature>
<dbReference type="RefSeq" id="WP_344775152.1">
    <property type="nucleotide sequence ID" value="NZ_BAABBX010000010.1"/>
</dbReference>
<protein>
    <submittedName>
        <fullName evidence="7">Lysylphosphatidylglycerol synthase transmembrane domain-containing protein</fullName>
    </submittedName>
</protein>
<keyword evidence="4 6" id="KW-1133">Transmembrane helix</keyword>
<reference evidence="8" key="1">
    <citation type="journal article" date="2019" name="Int. J. Syst. Evol. Microbiol.">
        <title>The Global Catalogue of Microorganisms (GCM) 10K type strain sequencing project: providing services to taxonomists for standard genome sequencing and annotation.</title>
        <authorList>
            <consortium name="The Broad Institute Genomics Platform"/>
            <consortium name="The Broad Institute Genome Sequencing Center for Infectious Disease"/>
            <person name="Wu L."/>
            <person name="Ma J."/>
        </authorList>
    </citation>
    <scope>NUCLEOTIDE SEQUENCE [LARGE SCALE GENOMIC DNA]</scope>
    <source>
        <strain evidence="8">JCM 17593</strain>
    </source>
</reference>
<feature type="transmembrane region" description="Helical" evidence="6">
    <location>
        <begin position="228"/>
        <end position="250"/>
    </location>
</feature>
<evidence type="ECO:0000256" key="3">
    <source>
        <dbReference type="ARBA" id="ARBA00022692"/>
    </source>
</evidence>
<evidence type="ECO:0000256" key="1">
    <source>
        <dbReference type="ARBA" id="ARBA00004651"/>
    </source>
</evidence>
<evidence type="ECO:0000256" key="6">
    <source>
        <dbReference type="SAM" id="Phobius"/>
    </source>
</evidence>
<dbReference type="InterPro" id="IPR022791">
    <property type="entry name" value="L-PG_synthase/AglD"/>
</dbReference>
<evidence type="ECO:0000256" key="2">
    <source>
        <dbReference type="ARBA" id="ARBA00022475"/>
    </source>
</evidence>
<feature type="transmembrane region" description="Helical" evidence="6">
    <location>
        <begin position="150"/>
        <end position="174"/>
    </location>
</feature>
<feature type="transmembrane region" description="Helical" evidence="6">
    <location>
        <begin position="12"/>
        <end position="31"/>
    </location>
</feature>
<evidence type="ECO:0000256" key="4">
    <source>
        <dbReference type="ARBA" id="ARBA00022989"/>
    </source>
</evidence>
<sequence length="318" mass="33996">MHLLRKLQRPLQIAFGVIAVAFLVYFVARNWGDVAAALGRMNPAWVAASFVLGLVGNYFQMLNWRSLVHAFGFGLGVRKAAEMTFIAQIGKYIPGGVWPTVVASQLGASAGIPASSVAVTMIMQMGVQLTTATVLAVGSLLLVPALAHEYWWLILLVLVIGVVALLPPVMRRILGVLFGLMRRREHLPELRGGKLGLSIVWSLLGYIMWGLHLWLLFGAIDGLSARTFIPSVSGFSLAWAVGFLAVLAPAGAGVREGILVLLFSGIYGAAVVLGVAVVSRILLVVVDVVSLCYGLLLRALDRRGRPEPASSAVGPERP</sequence>
<keyword evidence="2" id="KW-1003">Cell membrane</keyword>
<comment type="caution">
    <text evidence="7">The sequence shown here is derived from an EMBL/GenBank/DDBJ whole genome shotgun (WGS) entry which is preliminary data.</text>
</comment>
<evidence type="ECO:0000313" key="7">
    <source>
        <dbReference type="EMBL" id="GAA4187915.1"/>
    </source>
</evidence>
<gene>
    <name evidence="7" type="ORF">GCM10022288_13520</name>
</gene>
<evidence type="ECO:0000256" key="5">
    <source>
        <dbReference type="ARBA" id="ARBA00023136"/>
    </source>
</evidence>
<dbReference type="EMBL" id="BAABBX010000010">
    <property type="protein sequence ID" value="GAA4187915.1"/>
    <property type="molecule type" value="Genomic_DNA"/>
</dbReference>
<feature type="transmembrane region" description="Helical" evidence="6">
    <location>
        <begin position="125"/>
        <end position="144"/>
    </location>
</feature>
<evidence type="ECO:0000313" key="8">
    <source>
        <dbReference type="Proteomes" id="UP001500213"/>
    </source>
</evidence>
<dbReference type="Proteomes" id="UP001500213">
    <property type="component" value="Unassembled WGS sequence"/>
</dbReference>
<keyword evidence="5 6" id="KW-0472">Membrane</keyword>
<comment type="subcellular location">
    <subcellularLocation>
        <location evidence="1">Cell membrane</location>
        <topology evidence="1">Multi-pass membrane protein</topology>
    </subcellularLocation>
</comment>